<name>A0A6C0HSE5_9ZZZZ</name>
<protein>
    <submittedName>
        <fullName evidence="2">Uncharacterized protein</fullName>
    </submittedName>
</protein>
<dbReference type="AlphaFoldDB" id="A0A6C0HSE5"/>
<evidence type="ECO:0000256" key="1">
    <source>
        <dbReference type="SAM" id="MobiDB-lite"/>
    </source>
</evidence>
<organism evidence="2">
    <name type="scientific">viral metagenome</name>
    <dbReference type="NCBI Taxonomy" id="1070528"/>
    <lineage>
        <taxon>unclassified sequences</taxon>
        <taxon>metagenomes</taxon>
        <taxon>organismal metagenomes</taxon>
    </lineage>
</organism>
<feature type="compositionally biased region" description="Basic and acidic residues" evidence="1">
    <location>
        <begin position="368"/>
        <end position="388"/>
    </location>
</feature>
<proteinExistence type="predicted"/>
<evidence type="ECO:0000313" key="2">
    <source>
        <dbReference type="EMBL" id="QHT82813.1"/>
    </source>
</evidence>
<dbReference type="EMBL" id="MN740004">
    <property type="protein sequence ID" value="QHT82813.1"/>
    <property type="molecule type" value="Genomic_DNA"/>
</dbReference>
<sequence length="685" mass="82197">MVRKKKHQDNPDKYRCFKVPITAILHKDNTIAERNMRTLQDAISRANKITSNSYLLLRLWVLQKYHNDIVIPEITTDTISMAMKSIMKPSSGPKPKGNNQLLLQEFQNLYNFSLEDGKNLSAILDYYATTMLTSITNNIKIHFFDYVNRFINSYFKAIYKDEITNKVFKKQLFKELRVVKNDILNNTLLCDEKYHIWINETRYKIVPKEYDTSYYYDVSCEPYKYLKHMIFMCLELEKLEAKAFQFFPIQTNAIPRHIQVDTKAMVELFVDTEHDEKLLKICKFPEKDGKIMKAVSNNLMYCLEENKEFIWDYLWDVKQTRKNYQFDYTIITDGYATSLRFLHKDFVEEEQQKKDKKKAGKKALQGLSKEEKENRKEEKKQQQKEQMKLLRKQRKENPPKKKETTEDLPEFPYIDELPMEALKGKHIFIDPGKRSLFTMMDDKGKFCSYTNGMRIKETKRLKYHRLLKNYKDKIHITETEETLNKYNSKSCNVDKFKEYITKKMEVNDIILPLYQDIQFRKYKWYAFINKKRSEDNMLNMIEKKYSKDHTIIIGDWSIGKQMRNFISTPNLSLKRKLKERFKVYNIDEFRTSCLSYKTKDLCKNLYLLDKKGEDRKIHSILTYQMENNRKGCINRDKNGCKNIRYVFNYYKKTGKRPERFRREYKLERIASTTETKVEVVKCANA</sequence>
<feature type="region of interest" description="Disordered" evidence="1">
    <location>
        <begin position="352"/>
        <end position="407"/>
    </location>
</feature>
<feature type="compositionally biased region" description="Basic and acidic residues" evidence="1">
    <location>
        <begin position="395"/>
        <end position="405"/>
    </location>
</feature>
<reference evidence="2" key="1">
    <citation type="journal article" date="2020" name="Nature">
        <title>Giant virus diversity and host interactions through global metagenomics.</title>
        <authorList>
            <person name="Schulz F."/>
            <person name="Roux S."/>
            <person name="Paez-Espino D."/>
            <person name="Jungbluth S."/>
            <person name="Walsh D.A."/>
            <person name="Denef V.J."/>
            <person name="McMahon K.D."/>
            <person name="Konstantinidis K.T."/>
            <person name="Eloe-Fadrosh E.A."/>
            <person name="Kyrpides N.C."/>
            <person name="Woyke T."/>
        </authorList>
    </citation>
    <scope>NUCLEOTIDE SEQUENCE</scope>
    <source>
        <strain evidence="2">GVMAG-M-3300023184-165</strain>
    </source>
</reference>
<accession>A0A6C0HSE5</accession>